<comment type="caution">
    <text evidence="1">The sequence shown here is derived from an EMBL/GenBank/DDBJ whole genome shotgun (WGS) entry which is preliminary data.</text>
</comment>
<dbReference type="EMBL" id="JAVDYD010000001">
    <property type="protein sequence ID" value="MDR7340777.1"/>
    <property type="molecule type" value="Genomic_DNA"/>
</dbReference>
<keyword evidence="4" id="KW-1185">Reference proteome</keyword>
<dbReference type="Proteomes" id="UP001183604">
    <property type="component" value="Unassembled WGS sequence"/>
</dbReference>
<evidence type="ECO:0000313" key="1">
    <source>
        <dbReference type="EMBL" id="MDA1386065.1"/>
    </source>
</evidence>
<sequence>MDDAAKRAAPEICAAFAAAGLNMDDWSKPTALKQGRALKIQNRPSMTLDGLRERSGLLVGASVSAAAAVLAACITGSGAAEADRQVRTASPSH</sequence>
<evidence type="ECO:0000313" key="2">
    <source>
        <dbReference type="EMBL" id="MDR7340777.1"/>
    </source>
</evidence>
<evidence type="ECO:0000313" key="3">
    <source>
        <dbReference type="Proteomes" id="UP001145799"/>
    </source>
</evidence>
<name>A0A9X3PIT7_9ACTN</name>
<organism evidence="1 3">
    <name type="scientific">Glycomyces lechevalierae</name>
    <dbReference type="NCBI Taxonomy" id="256034"/>
    <lineage>
        <taxon>Bacteria</taxon>
        <taxon>Bacillati</taxon>
        <taxon>Actinomycetota</taxon>
        <taxon>Actinomycetes</taxon>
        <taxon>Glycomycetales</taxon>
        <taxon>Glycomycetaceae</taxon>
        <taxon>Glycomyces</taxon>
    </lineage>
</organism>
<evidence type="ECO:0000313" key="4">
    <source>
        <dbReference type="Proteomes" id="UP001183604"/>
    </source>
</evidence>
<dbReference type="AlphaFoldDB" id="A0A9X3PIT7"/>
<accession>A0A9X3PIT7</accession>
<dbReference type="Proteomes" id="UP001145799">
    <property type="component" value="Unassembled WGS sequence"/>
</dbReference>
<protein>
    <submittedName>
        <fullName evidence="2">Ketopantoate reductase</fullName>
    </submittedName>
</protein>
<reference evidence="1" key="1">
    <citation type="submission" date="2022-12" db="EMBL/GenBank/DDBJ databases">
        <title>Gycomyces niveus sp.nov., a novel actinomycete isolated from soil in Shouguang.</title>
        <authorList>
            <person name="Yang X."/>
        </authorList>
    </citation>
    <scope>NUCLEOTIDE SEQUENCE</scope>
    <source>
        <strain evidence="1">DSM 44724</strain>
    </source>
</reference>
<proteinExistence type="predicted"/>
<reference evidence="2 4" key="2">
    <citation type="submission" date="2023-07" db="EMBL/GenBank/DDBJ databases">
        <title>Sequencing the genomes of 1000 actinobacteria strains.</title>
        <authorList>
            <person name="Klenk H.-P."/>
        </authorList>
    </citation>
    <scope>NUCLEOTIDE SEQUENCE [LARGE SCALE GENOMIC DNA]</scope>
    <source>
        <strain evidence="2 4">DSM 44724</strain>
    </source>
</reference>
<gene>
    <name evidence="2" type="ORF">J2S69_004496</name>
    <name evidence="1" type="ORF">O2L01_13815</name>
</gene>
<dbReference type="EMBL" id="JAPZVQ010000007">
    <property type="protein sequence ID" value="MDA1386065.1"/>
    <property type="molecule type" value="Genomic_DNA"/>
</dbReference>
<dbReference type="RefSeq" id="WP_270122529.1">
    <property type="nucleotide sequence ID" value="NZ_BAAAOM010000001.1"/>
</dbReference>